<evidence type="ECO:0000259" key="4">
    <source>
        <dbReference type="PROSITE" id="PS50887"/>
    </source>
</evidence>
<dbReference type="eggNOG" id="COG2199">
    <property type="taxonomic scope" value="Bacteria"/>
</dbReference>
<dbReference type="InterPro" id="IPR000160">
    <property type="entry name" value="GGDEF_dom"/>
</dbReference>
<dbReference type="SMART" id="SM00471">
    <property type="entry name" value="HDc"/>
    <property type="match status" value="1"/>
</dbReference>
<dbReference type="PROSITE" id="PS50113">
    <property type="entry name" value="PAC"/>
    <property type="match status" value="1"/>
</dbReference>
<evidence type="ECO:0000256" key="1">
    <source>
        <dbReference type="SAM" id="Coils"/>
    </source>
</evidence>
<dbReference type="HOGENOM" id="CLU_000445_92_5_0"/>
<dbReference type="AlphaFoldDB" id="E3CYJ6"/>
<dbReference type="PROSITE" id="PS51832">
    <property type="entry name" value="HD_GYP"/>
    <property type="match status" value="1"/>
</dbReference>
<dbReference type="CDD" id="cd01949">
    <property type="entry name" value="GGDEF"/>
    <property type="match status" value="1"/>
</dbReference>
<keyword evidence="1" id="KW-0175">Coiled coil</keyword>
<dbReference type="eggNOG" id="COG3437">
    <property type="taxonomic scope" value="Bacteria"/>
</dbReference>
<dbReference type="InterPro" id="IPR035965">
    <property type="entry name" value="PAS-like_dom_sf"/>
</dbReference>
<evidence type="ECO:0000259" key="5">
    <source>
        <dbReference type="PROSITE" id="PS51832"/>
    </source>
</evidence>
<dbReference type="InterPro" id="IPR043128">
    <property type="entry name" value="Rev_trsase/Diguanyl_cyclase"/>
</dbReference>
<dbReference type="PROSITE" id="PS50112">
    <property type="entry name" value="PAS"/>
    <property type="match status" value="1"/>
</dbReference>
<evidence type="ECO:0000313" key="7">
    <source>
        <dbReference type="Proteomes" id="UP000005096"/>
    </source>
</evidence>
<dbReference type="InterPro" id="IPR000014">
    <property type="entry name" value="PAS"/>
</dbReference>
<keyword evidence="7" id="KW-1185">Reference proteome</keyword>
<dbReference type="PROSITE" id="PS50887">
    <property type="entry name" value="GGDEF"/>
    <property type="match status" value="1"/>
</dbReference>
<dbReference type="GO" id="GO:0016787">
    <property type="term" value="F:hydrolase activity"/>
    <property type="evidence" value="ECO:0007669"/>
    <property type="project" value="UniProtKB-KW"/>
</dbReference>
<reference evidence="6 7" key="1">
    <citation type="journal article" date="2010" name="Stand. Genomic Sci.">
        <title>Non-contiguous finished genome sequence of Aminomonas paucivorans type strain (GLU-3).</title>
        <authorList>
            <person name="Pitluck S."/>
            <person name="Yasawong M."/>
            <person name="Held B."/>
            <person name="Lapidus A."/>
            <person name="Nolan M."/>
            <person name="Copeland A."/>
            <person name="Lucas S."/>
            <person name="Del Rio T.G."/>
            <person name="Tice H."/>
            <person name="Cheng J.F."/>
            <person name="Chertkov O."/>
            <person name="Goodwin L."/>
            <person name="Tapia R."/>
            <person name="Han C."/>
            <person name="Liolios K."/>
            <person name="Ivanova N."/>
            <person name="Mavromatis K."/>
            <person name="Ovchinnikova G."/>
            <person name="Pati A."/>
            <person name="Chen A."/>
            <person name="Palaniappan K."/>
            <person name="Land M."/>
            <person name="Hauser L."/>
            <person name="Chang Y.J."/>
            <person name="Jeffries C.D."/>
            <person name="Pukall R."/>
            <person name="Spring S."/>
            <person name="Rohde M."/>
            <person name="Sikorski J."/>
            <person name="Goker M."/>
            <person name="Woyke T."/>
            <person name="Bristow J."/>
            <person name="Eisen J.A."/>
            <person name="Markowitz V."/>
            <person name="Hugenholtz P."/>
            <person name="Kyrpides N.C."/>
            <person name="Klenk H.P."/>
        </authorList>
    </citation>
    <scope>NUCLEOTIDE SEQUENCE [LARGE SCALE GENOMIC DNA]</scope>
    <source>
        <strain evidence="6 7">DSM 12260</strain>
    </source>
</reference>
<dbReference type="STRING" id="584708.Apau_0292"/>
<dbReference type="InterPro" id="IPR003607">
    <property type="entry name" value="HD/PDEase_dom"/>
</dbReference>
<feature type="domain" description="GGDEF" evidence="4">
    <location>
        <begin position="398"/>
        <end position="528"/>
    </location>
</feature>
<evidence type="ECO:0000259" key="2">
    <source>
        <dbReference type="PROSITE" id="PS50112"/>
    </source>
</evidence>
<dbReference type="SMART" id="SM00091">
    <property type="entry name" value="PAS"/>
    <property type="match status" value="1"/>
</dbReference>
<dbReference type="InterPro" id="IPR037522">
    <property type="entry name" value="HD_GYP_dom"/>
</dbReference>
<dbReference type="SUPFAM" id="SSF55785">
    <property type="entry name" value="PYP-like sensor domain (PAS domain)"/>
    <property type="match status" value="1"/>
</dbReference>
<protein>
    <submittedName>
        <fullName evidence="6">Diguanylate cyclase and metal dependent phosphohydrolase</fullName>
    </submittedName>
</protein>
<dbReference type="InterPro" id="IPR013656">
    <property type="entry name" value="PAS_4"/>
</dbReference>
<dbReference type="NCBIfam" id="TIGR00229">
    <property type="entry name" value="sensory_box"/>
    <property type="match status" value="1"/>
</dbReference>
<feature type="domain" description="PAS" evidence="2">
    <location>
        <begin position="243"/>
        <end position="315"/>
    </location>
</feature>
<gene>
    <name evidence="6" type="ORF">Apau_0292</name>
</gene>
<dbReference type="InterPro" id="IPR000700">
    <property type="entry name" value="PAS-assoc_C"/>
</dbReference>
<evidence type="ECO:0000259" key="3">
    <source>
        <dbReference type="PROSITE" id="PS50113"/>
    </source>
</evidence>
<evidence type="ECO:0000313" key="6">
    <source>
        <dbReference type="EMBL" id="EFQ22727.1"/>
    </source>
</evidence>
<dbReference type="Proteomes" id="UP000005096">
    <property type="component" value="Chromosome"/>
</dbReference>
<dbReference type="EMBL" id="CM001022">
    <property type="protein sequence ID" value="EFQ22727.1"/>
    <property type="molecule type" value="Genomic_DNA"/>
</dbReference>
<accession>E3CYJ6</accession>
<dbReference type="PaxDb" id="584708-Apau_0292"/>
<name>E3CYJ6_9BACT</name>
<dbReference type="SUPFAM" id="SSF109604">
    <property type="entry name" value="HD-domain/PDEase-like"/>
    <property type="match status" value="1"/>
</dbReference>
<dbReference type="InterPro" id="IPR052020">
    <property type="entry name" value="Cyclic_di-GMP/3'3'-cGAMP_PDE"/>
</dbReference>
<dbReference type="RefSeq" id="WP_006299874.1">
    <property type="nucleotide sequence ID" value="NZ_CM001022.1"/>
</dbReference>
<dbReference type="Pfam" id="PF13487">
    <property type="entry name" value="HD_5"/>
    <property type="match status" value="1"/>
</dbReference>
<dbReference type="Pfam" id="PF08448">
    <property type="entry name" value="PAS_4"/>
    <property type="match status" value="1"/>
</dbReference>
<dbReference type="SUPFAM" id="SSF55073">
    <property type="entry name" value="Nucleotide cyclase"/>
    <property type="match status" value="1"/>
</dbReference>
<feature type="coiled-coil region" evidence="1">
    <location>
        <begin position="198"/>
        <end position="253"/>
    </location>
</feature>
<dbReference type="PANTHER" id="PTHR45228:SF1">
    <property type="entry name" value="CYCLIC DI-GMP PHOSPHODIESTERASE TM_0186"/>
    <property type="match status" value="1"/>
</dbReference>
<keyword evidence="6" id="KW-0378">Hydrolase</keyword>
<organism evidence="6 7">
    <name type="scientific">Aminomonas paucivorans DSM 12260</name>
    <dbReference type="NCBI Taxonomy" id="584708"/>
    <lineage>
        <taxon>Bacteria</taxon>
        <taxon>Thermotogati</taxon>
        <taxon>Synergistota</taxon>
        <taxon>Synergistia</taxon>
        <taxon>Synergistales</taxon>
        <taxon>Synergistaceae</taxon>
        <taxon>Aminomonas</taxon>
    </lineage>
</organism>
<proteinExistence type="predicted"/>
<dbReference type="Gene3D" id="1.10.3210.10">
    <property type="entry name" value="Hypothetical protein af1432"/>
    <property type="match status" value="1"/>
</dbReference>
<dbReference type="CDD" id="cd00077">
    <property type="entry name" value="HDc"/>
    <property type="match status" value="1"/>
</dbReference>
<dbReference type="SMART" id="SM00267">
    <property type="entry name" value="GGDEF"/>
    <property type="match status" value="1"/>
</dbReference>
<dbReference type="Gene3D" id="3.30.450.20">
    <property type="entry name" value="PAS domain"/>
    <property type="match status" value="1"/>
</dbReference>
<feature type="domain" description="HD-GYP" evidence="5">
    <location>
        <begin position="517"/>
        <end position="701"/>
    </location>
</feature>
<dbReference type="CDD" id="cd00130">
    <property type="entry name" value="PAS"/>
    <property type="match status" value="1"/>
</dbReference>
<dbReference type="Gene3D" id="3.30.70.270">
    <property type="match status" value="1"/>
</dbReference>
<dbReference type="PANTHER" id="PTHR45228">
    <property type="entry name" value="CYCLIC DI-GMP PHOSPHODIESTERASE TM_0186-RELATED"/>
    <property type="match status" value="1"/>
</dbReference>
<feature type="domain" description="PAC" evidence="3">
    <location>
        <begin position="316"/>
        <end position="369"/>
    </location>
</feature>
<dbReference type="Pfam" id="PF00990">
    <property type="entry name" value="GGDEF"/>
    <property type="match status" value="1"/>
</dbReference>
<sequence length="701" mass="79799">MDDHQKIRFLEERLAQANRERMEAITALEMALDLHRYLPTLDEGTNAESLLEEASPRIRAVLPFRAFAFYLVGEGFPSFDRIYCDPVSWSAFVEREKTLLVEDGSFSWAIDRRKVVAVTSSGREEKILLHVLATPSRVLGMFLGVLDPKTEIPDVSLIFLSVVLNSVASLIQNLQLFRLVQGLNGELVERVFALERSGRNLQKERRELQGKAQAAEEDRDHANRTLLQEMAQRRRMEEVLRSQEEQIRALFESSPDSIVVLGRDGTCLYANGAFLERTGSSEERVRGQGLEELLSETPDQVPFWREALDEVFASGRTVRRETRMVFHGRAVCLESTLSPIRGKGDEVCAVGVIWRDVTERRLAEERIRFLSYHDPLTGLYNRRYFEEELVRVDTPRQLPMSLLIGDVDGLKLTNDAFGHQEGDRLLVDAAERIRKVLRGEDILARWGGDEFVVVLPRTDAATARAVAERISRYDEARIPIPCRITFGAATKDREDQDLGQVLREAEDRMYARKLLEREGVRRQILSALMDRLRRSTFESEAHTEGVGGAARRVGELLRLPQEEMRWLELLCCYHDVGMIDLPEAVLRKPGPLDTGEWEMVRKHPELGYRIALSSSSDLAPVAETILCHHERFDGTGYPQGRRGEEIPLLSRILAIADSYEVLTSGRPYRPALSPRKAREEILRGAGSRYDPELVRLFLSEP</sequence>
<dbReference type="InterPro" id="IPR029787">
    <property type="entry name" value="Nucleotide_cyclase"/>
</dbReference>
<dbReference type="NCBIfam" id="TIGR00254">
    <property type="entry name" value="GGDEF"/>
    <property type="match status" value="1"/>
</dbReference>